<dbReference type="eggNOG" id="COG0155">
    <property type="taxonomic scope" value="Bacteria"/>
</dbReference>
<dbReference type="STRING" id="991905.SL003B_3533"/>
<dbReference type="RefSeq" id="WP_013654264.1">
    <property type="nucleotide sequence ID" value="NC_015259.1"/>
</dbReference>
<proteinExistence type="predicted"/>
<dbReference type="EMBL" id="CP002568">
    <property type="protein sequence ID" value="ADZ71955.1"/>
    <property type="molecule type" value="Genomic_DNA"/>
</dbReference>
<evidence type="ECO:0008006" key="3">
    <source>
        <dbReference type="Google" id="ProtNLM"/>
    </source>
</evidence>
<evidence type="ECO:0000313" key="2">
    <source>
        <dbReference type="Proteomes" id="UP000008130"/>
    </source>
</evidence>
<accession>F2J109</accession>
<gene>
    <name evidence="1" type="ordered locus">SL003B_3533</name>
</gene>
<dbReference type="KEGG" id="pgv:SL003B_3533"/>
<reference evidence="1 2" key="1">
    <citation type="journal article" date="2011" name="J. Bacteriol.">
        <title>Complete genome sequence of Polymorphum gilvum SL003B-26A1T, a crude oil-degrading bacterium from oil-polluted saline soil.</title>
        <authorList>
            <person name="Li S.G."/>
            <person name="Tang Y.Q."/>
            <person name="Nie Y."/>
            <person name="Cai M."/>
            <person name="Wu X.L."/>
        </authorList>
    </citation>
    <scope>NUCLEOTIDE SEQUENCE [LARGE SCALE GENOMIC DNA]</scope>
    <source>
        <strain evidence="2">LMG 25793 / CGMCC 1.9160 / SL003B-26A1</strain>
    </source>
</reference>
<keyword evidence="2" id="KW-1185">Reference proteome</keyword>
<dbReference type="PATRIC" id="fig|991905.3.peg.3648"/>
<evidence type="ECO:0000313" key="1">
    <source>
        <dbReference type="EMBL" id="ADZ71955.1"/>
    </source>
</evidence>
<dbReference type="HOGENOM" id="CLU_157881_1_0_5"/>
<dbReference type="InterPro" id="IPR021270">
    <property type="entry name" value="DUF2849"/>
</dbReference>
<dbReference type="OrthoDB" id="5738806at2"/>
<name>F2J109_POLGS</name>
<dbReference type="AlphaFoldDB" id="F2J109"/>
<dbReference type="Proteomes" id="UP000008130">
    <property type="component" value="Chromosome"/>
</dbReference>
<protein>
    <recommendedName>
        <fullName evidence="3">DUF2849 domain-containing protein</fullName>
    </recommendedName>
</protein>
<sequence>MKVVTANRLIDGEVVWQAEDGAWVERLDLARVLGTKEAVAEAMALAARSVADQVVVEPYEVEVRRDGERIVPERLREAIRAAGPTTHPEFGKEARLAPV</sequence>
<dbReference type="Pfam" id="PF11011">
    <property type="entry name" value="DUF2849"/>
    <property type="match status" value="1"/>
</dbReference>
<organism evidence="1 2">
    <name type="scientific">Polymorphum gilvum (strain LMG 25793 / CGMCC 1.9160 / SL003B-26A1)</name>
    <dbReference type="NCBI Taxonomy" id="991905"/>
    <lineage>
        <taxon>Bacteria</taxon>
        <taxon>Pseudomonadati</taxon>
        <taxon>Pseudomonadota</taxon>
        <taxon>Alphaproteobacteria</taxon>
        <taxon>Rhodobacterales</taxon>
        <taxon>Paracoccaceae</taxon>
        <taxon>Polymorphum</taxon>
    </lineage>
</organism>